<dbReference type="GO" id="GO:0006285">
    <property type="term" value="P:base-excision repair, AP site formation"/>
    <property type="evidence" value="ECO:0007669"/>
    <property type="project" value="TreeGrafter"/>
</dbReference>
<comment type="similarity">
    <text evidence="2">Belongs to the type-1 OGG1 family.</text>
</comment>
<evidence type="ECO:0000256" key="7">
    <source>
        <dbReference type="ARBA" id="ARBA00023239"/>
    </source>
</evidence>
<dbReference type="CDD" id="cd00056">
    <property type="entry name" value="ENDO3c"/>
    <property type="match status" value="1"/>
</dbReference>
<reference evidence="14" key="1">
    <citation type="journal article" date="2020" name="Fungal Divers.">
        <title>Resolving the Mortierellaceae phylogeny through synthesis of multi-gene phylogenetics and phylogenomics.</title>
        <authorList>
            <person name="Vandepol N."/>
            <person name="Liber J."/>
            <person name="Desiro A."/>
            <person name="Na H."/>
            <person name="Kennedy M."/>
            <person name="Barry K."/>
            <person name="Grigoriev I.V."/>
            <person name="Miller A.N."/>
            <person name="O'Donnell K."/>
            <person name="Stajich J.E."/>
            <person name="Bonito G."/>
        </authorList>
    </citation>
    <scope>NUCLEOTIDE SEQUENCE</scope>
    <source>
        <strain evidence="14">NVP1</strain>
    </source>
</reference>
<evidence type="ECO:0000313" key="15">
    <source>
        <dbReference type="Proteomes" id="UP000696485"/>
    </source>
</evidence>
<dbReference type="InterPro" id="IPR023170">
    <property type="entry name" value="HhH_base_excis_C"/>
</dbReference>
<evidence type="ECO:0000256" key="9">
    <source>
        <dbReference type="ARBA" id="ARBA00023268"/>
    </source>
</evidence>
<dbReference type="Pfam" id="PF00730">
    <property type="entry name" value="HhH-GPD"/>
    <property type="match status" value="1"/>
</dbReference>
<evidence type="ECO:0000256" key="10">
    <source>
        <dbReference type="ARBA" id="ARBA00023295"/>
    </source>
</evidence>
<dbReference type="PANTHER" id="PTHR10242">
    <property type="entry name" value="8-OXOGUANINE DNA GLYCOSYLASE"/>
    <property type="match status" value="1"/>
</dbReference>
<evidence type="ECO:0000259" key="13">
    <source>
        <dbReference type="SMART" id="SM00478"/>
    </source>
</evidence>
<keyword evidence="8" id="KW-0539">Nucleus</keyword>
<dbReference type="Gene3D" id="3.30.310.40">
    <property type="match status" value="1"/>
</dbReference>
<feature type="compositionally biased region" description="Basic and acidic residues" evidence="12">
    <location>
        <begin position="507"/>
        <end position="519"/>
    </location>
</feature>
<dbReference type="GO" id="GO:0140078">
    <property type="term" value="F:class I DNA-(apurinic or apyrimidinic site) endonuclease activity"/>
    <property type="evidence" value="ECO:0007669"/>
    <property type="project" value="UniProtKB-EC"/>
</dbReference>
<evidence type="ECO:0000313" key="14">
    <source>
        <dbReference type="EMBL" id="KAF9337336.1"/>
    </source>
</evidence>
<feature type="domain" description="HhH-GPD" evidence="13">
    <location>
        <begin position="265"/>
        <end position="436"/>
    </location>
</feature>
<dbReference type="PANTHER" id="PTHR10242:SF2">
    <property type="entry name" value="N-GLYCOSYLASE_DNA LYASE"/>
    <property type="match status" value="1"/>
</dbReference>
<evidence type="ECO:0000256" key="8">
    <source>
        <dbReference type="ARBA" id="ARBA00023242"/>
    </source>
</evidence>
<evidence type="ECO:0000256" key="12">
    <source>
        <dbReference type="SAM" id="MobiDB-lite"/>
    </source>
</evidence>
<feature type="non-terminal residue" evidence="14">
    <location>
        <position position="528"/>
    </location>
</feature>
<proteinExistence type="inferred from homology"/>
<keyword evidence="4" id="KW-0227">DNA damage</keyword>
<dbReference type="Gene3D" id="1.10.340.30">
    <property type="entry name" value="Hypothetical protein, domain 2"/>
    <property type="match status" value="1"/>
</dbReference>
<dbReference type="GO" id="GO:0005634">
    <property type="term" value="C:nucleus"/>
    <property type="evidence" value="ECO:0007669"/>
    <property type="project" value="UniProtKB-SubCell"/>
</dbReference>
<evidence type="ECO:0000256" key="11">
    <source>
        <dbReference type="ARBA" id="ARBA00044632"/>
    </source>
</evidence>
<accession>A0A9P5SS85</accession>
<dbReference type="EC" id="4.2.99.18" evidence="3"/>
<evidence type="ECO:0000256" key="4">
    <source>
        <dbReference type="ARBA" id="ARBA00022763"/>
    </source>
</evidence>
<comment type="subcellular location">
    <subcellularLocation>
        <location evidence="1">Nucleus</location>
    </subcellularLocation>
</comment>
<dbReference type="InterPro" id="IPR012904">
    <property type="entry name" value="OGG_N"/>
</dbReference>
<evidence type="ECO:0000256" key="5">
    <source>
        <dbReference type="ARBA" id="ARBA00022801"/>
    </source>
</evidence>
<feature type="region of interest" description="Disordered" evidence="12">
    <location>
        <begin position="489"/>
        <end position="528"/>
    </location>
</feature>
<dbReference type="Proteomes" id="UP000696485">
    <property type="component" value="Unassembled WGS sequence"/>
</dbReference>
<keyword evidence="5" id="KW-0378">Hydrolase</keyword>
<dbReference type="FunFam" id="1.10.1670.10:FF:000005">
    <property type="entry name" value="N-glycosylase/DNA lyase OGG1"/>
    <property type="match status" value="1"/>
</dbReference>
<evidence type="ECO:0000256" key="2">
    <source>
        <dbReference type="ARBA" id="ARBA00010679"/>
    </source>
</evidence>
<evidence type="ECO:0000256" key="3">
    <source>
        <dbReference type="ARBA" id="ARBA00012720"/>
    </source>
</evidence>
<evidence type="ECO:0000256" key="1">
    <source>
        <dbReference type="ARBA" id="ARBA00004123"/>
    </source>
</evidence>
<comment type="caution">
    <text evidence="14">The sequence shown here is derived from an EMBL/GenBank/DDBJ whole genome shotgun (WGS) entry which is preliminary data.</text>
</comment>
<dbReference type="GO" id="GO:0006289">
    <property type="term" value="P:nucleotide-excision repair"/>
    <property type="evidence" value="ECO:0007669"/>
    <property type="project" value="InterPro"/>
</dbReference>
<sequence>QQPQGTIHESWLWKALSFVGLKRTTQEDHRDSNVETARGKIRFSSYPGYRLGILMLQVADHMPLGEFNVPQRSLQNLADRAVALTRTTRKRALSAHTKESLVRQSSLPTVALTTAKISSAAPRTSDPAHVRSSPWMTFQVPRSELDLSTTLKCGQSFRWQRSHRELPSGAFSQPLFSCVLNHKLWCLEETEDGFRYRTYRSTPLSCQQLSEVTDQEIQEDRAFLHDYLQLQVPLTDLYGKWSAKDPNFKAKAPLFPGVRILRQDPATNISKEYGSPITAPADDISDVPRTFYGFPTIEALAQGGVEDTLRKLGFGYRAKYIAQTAKKIQAMDNGREWLMSLRSMSYEDAHVALLTLQGVGPKVADCICLMSLDKHNTIPVDTHVWQIAVRDYKFRFEGKAPKTISPAIYKAVGKHFADIFGDYAGWGHSVLFAADLKNIEGRVKIEEGDVKTEADLSVKIKVKKEIKEEKIEPTPRIKIEASEEKVLPRLERHSSTMSVNQELAGIHLEDEHPGQEQARRRQSKRIRQ</sequence>
<keyword evidence="15" id="KW-1185">Reference proteome</keyword>
<protein>
    <recommendedName>
        <fullName evidence="3">DNA-(apurinic or apyrimidinic site) lyase</fullName>
        <ecNumber evidence="3">4.2.99.18</ecNumber>
    </recommendedName>
</protein>
<dbReference type="GO" id="GO:0003684">
    <property type="term" value="F:damaged DNA binding"/>
    <property type="evidence" value="ECO:0007669"/>
    <property type="project" value="InterPro"/>
</dbReference>
<keyword evidence="9" id="KW-0511">Multifunctional enzyme</keyword>
<dbReference type="EMBL" id="JAAAUY010000030">
    <property type="protein sequence ID" value="KAF9337336.1"/>
    <property type="molecule type" value="Genomic_DNA"/>
</dbReference>
<evidence type="ECO:0000256" key="6">
    <source>
        <dbReference type="ARBA" id="ARBA00023204"/>
    </source>
</evidence>
<dbReference type="InterPro" id="IPR003265">
    <property type="entry name" value="HhH-GPD_domain"/>
</dbReference>
<dbReference type="GO" id="GO:0034039">
    <property type="term" value="F:8-oxo-7,8-dihydroguanine DNA N-glycosylase activity"/>
    <property type="evidence" value="ECO:0007669"/>
    <property type="project" value="TreeGrafter"/>
</dbReference>
<dbReference type="InterPro" id="IPR052054">
    <property type="entry name" value="Oxidative_DNA_repair_enzyme"/>
</dbReference>
<dbReference type="InterPro" id="IPR011257">
    <property type="entry name" value="DNA_glycosylase"/>
</dbReference>
<name>A0A9P5SS85_9FUNG</name>
<keyword evidence="10" id="KW-0326">Glycosidase</keyword>
<dbReference type="Gene3D" id="1.10.1670.10">
    <property type="entry name" value="Helix-hairpin-Helix base-excision DNA repair enzymes (C-terminal)"/>
    <property type="match status" value="1"/>
</dbReference>
<organism evidence="14 15">
    <name type="scientific">Podila minutissima</name>
    <dbReference type="NCBI Taxonomy" id="64525"/>
    <lineage>
        <taxon>Eukaryota</taxon>
        <taxon>Fungi</taxon>
        <taxon>Fungi incertae sedis</taxon>
        <taxon>Mucoromycota</taxon>
        <taxon>Mortierellomycotina</taxon>
        <taxon>Mortierellomycetes</taxon>
        <taxon>Mortierellales</taxon>
        <taxon>Mortierellaceae</taxon>
        <taxon>Podila</taxon>
    </lineage>
</organism>
<keyword evidence="7" id="KW-0456">Lyase</keyword>
<dbReference type="SUPFAM" id="SSF48150">
    <property type="entry name" value="DNA-glycosylase"/>
    <property type="match status" value="1"/>
</dbReference>
<dbReference type="SUPFAM" id="SSF55945">
    <property type="entry name" value="TATA-box binding protein-like"/>
    <property type="match status" value="1"/>
</dbReference>
<dbReference type="SMART" id="SM00478">
    <property type="entry name" value="ENDO3c"/>
    <property type="match status" value="1"/>
</dbReference>
<comment type="catalytic activity">
    <reaction evidence="11">
        <text>2'-deoxyribonucleotide-(2'-deoxyribose 5'-phosphate)-2'-deoxyribonucleotide-DNA = a 3'-end 2'-deoxyribonucleotide-(2,3-dehydro-2,3-deoxyribose 5'-phosphate)-DNA + a 5'-end 5'-phospho-2'-deoxyribonucleoside-DNA + H(+)</text>
        <dbReference type="Rhea" id="RHEA:66592"/>
        <dbReference type="Rhea" id="RHEA-COMP:13180"/>
        <dbReference type="Rhea" id="RHEA-COMP:16897"/>
        <dbReference type="Rhea" id="RHEA-COMP:17067"/>
        <dbReference type="ChEBI" id="CHEBI:15378"/>
        <dbReference type="ChEBI" id="CHEBI:136412"/>
        <dbReference type="ChEBI" id="CHEBI:157695"/>
        <dbReference type="ChEBI" id="CHEBI:167181"/>
        <dbReference type="EC" id="4.2.99.18"/>
    </reaction>
</comment>
<keyword evidence="6" id="KW-0234">DNA repair</keyword>
<dbReference type="AlphaFoldDB" id="A0A9P5SS85"/>
<dbReference type="Pfam" id="PF07934">
    <property type="entry name" value="OGG_N"/>
    <property type="match status" value="1"/>
</dbReference>
<gene>
    <name evidence="14" type="primary">OGG1</name>
    <name evidence="14" type="ORF">BG006_005353</name>
</gene>